<dbReference type="RefSeq" id="WP_060717761.1">
    <property type="nucleotide sequence ID" value="NZ_CP118261.1"/>
</dbReference>
<dbReference type="EMBL" id="MBEV02000005">
    <property type="protein sequence ID" value="MUP05520.1"/>
    <property type="molecule type" value="Genomic_DNA"/>
</dbReference>
<dbReference type="GO" id="GO:0016747">
    <property type="term" value="F:acyltransferase activity, transferring groups other than amino-acyl groups"/>
    <property type="evidence" value="ECO:0007669"/>
    <property type="project" value="InterPro"/>
</dbReference>
<dbReference type="InterPro" id="IPR000182">
    <property type="entry name" value="GNAT_dom"/>
</dbReference>
<reference evidence="2 5" key="1">
    <citation type="submission" date="2018-08" db="EMBL/GenBank/DDBJ databases">
        <title>Genome sequencing of Agrobacterium vitis strain ICMP 10754.</title>
        <authorList>
            <person name="Visnovsky S.B."/>
            <person name="Pitman A.R."/>
        </authorList>
    </citation>
    <scope>NUCLEOTIDE SEQUENCE [LARGE SCALE GENOMIC DNA]</scope>
    <source>
        <strain evidence="2 5">ICMP 10754</strain>
    </source>
</reference>
<dbReference type="PANTHER" id="PTHR43415">
    <property type="entry name" value="SPERMIDINE N(1)-ACETYLTRANSFERASE"/>
    <property type="match status" value="1"/>
</dbReference>
<evidence type="ECO:0000259" key="1">
    <source>
        <dbReference type="PROSITE" id="PS51186"/>
    </source>
</evidence>
<dbReference type="PROSITE" id="PS51186">
    <property type="entry name" value="GNAT"/>
    <property type="match status" value="1"/>
</dbReference>
<sequence length="170" mass="18968">MPALPALTIRPATRDDIDFVMRVERLPGYPERVGTYSVQEHESRMADPTCKYLIGVCVEKPVGFVVLRPDDGMGNVVIRRVAVERSGSGMGSAFMQRICADVFSDPTIGRLILDVLPSNTIARRVYTKLGFIEEGLMRSALRYPDGRRADLLLMALLRDDWLGVDSVLVR</sequence>
<dbReference type="Proteomes" id="UP000436911">
    <property type="component" value="Unassembled WGS sequence"/>
</dbReference>
<dbReference type="SUPFAM" id="SSF55729">
    <property type="entry name" value="Acyl-CoA N-acyltransferases (Nat)"/>
    <property type="match status" value="1"/>
</dbReference>
<evidence type="ECO:0000313" key="3">
    <source>
        <dbReference type="EMBL" id="MUP05520.1"/>
    </source>
</evidence>
<evidence type="ECO:0000313" key="5">
    <source>
        <dbReference type="Proteomes" id="UP000436911"/>
    </source>
</evidence>
<feature type="domain" description="N-acetyltransferase" evidence="1">
    <location>
        <begin position="7"/>
        <end position="159"/>
    </location>
</feature>
<protein>
    <submittedName>
        <fullName evidence="2 3">N-acetyltransferase</fullName>
    </submittedName>
</protein>
<dbReference type="Gene3D" id="3.40.630.30">
    <property type="match status" value="1"/>
</dbReference>
<proteinExistence type="predicted"/>
<name>A0A109CUN6_AGRVI</name>
<reference evidence="3 4" key="2">
    <citation type="submission" date="2019-11" db="EMBL/GenBank/DDBJ databases">
        <title>Whole-genome sequencing of Allorhizobium vitis.</title>
        <authorList>
            <person name="Gan H.M."/>
            <person name="Savka M.A."/>
        </authorList>
    </citation>
    <scope>NUCLEOTIDE SEQUENCE [LARGE SCALE GENOMIC DNA]</scope>
    <source>
        <strain evidence="3 4">AB4</strain>
    </source>
</reference>
<evidence type="ECO:0000313" key="2">
    <source>
        <dbReference type="EMBL" id="KAA3520988.1"/>
    </source>
</evidence>
<dbReference type="GeneID" id="60684092"/>
<dbReference type="Pfam" id="PF00583">
    <property type="entry name" value="Acetyltransf_1"/>
    <property type="match status" value="1"/>
</dbReference>
<dbReference type="PANTHER" id="PTHR43415:SF3">
    <property type="entry name" value="GNAT-FAMILY ACETYLTRANSFERASE"/>
    <property type="match status" value="1"/>
</dbReference>
<dbReference type="InterPro" id="IPR016181">
    <property type="entry name" value="Acyl_CoA_acyltransferase"/>
</dbReference>
<dbReference type="AlphaFoldDB" id="A0A109CUN6"/>
<keyword evidence="2" id="KW-0808">Transferase</keyword>
<accession>A0A109CUN6</accession>
<dbReference type="EMBL" id="QUSG01000023">
    <property type="protein sequence ID" value="KAA3520988.1"/>
    <property type="molecule type" value="Genomic_DNA"/>
</dbReference>
<comment type="caution">
    <text evidence="2">The sequence shown here is derived from an EMBL/GenBank/DDBJ whole genome shotgun (WGS) entry which is preliminary data.</text>
</comment>
<dbReference type="Proteomes" id="UP000175993">
    <property type="component" value="Unassembled WGS sequence"/>
</dbReference>
<evidence type="ECO:0000313" key="4">
    <source>
        <dbReference type="Proteomes" id="UP000175993"/>
    </source>
</evidence>
<dbReference type="OrthoDB" id="5815030at2"/>
<gene>
    <name evidence="3" type="ORF">BBI04_011905</name>
    <name evidence="2" type="ORF">DXT89_24160</name>
</gene>
<organism evidence="2 5">
    <name type="scientific">Agrobacterium vitis</name>
    <name type="common">Rhizobium vitis</name>
    <dbReference type="NCBI Taxonomy" id="373"/>
    <lineage>
        <taxon>Bacteria</taxon>
        <taxon>Pseudomonadati</taxon>
        <taxon>Pseudomonadota</taxon>
        <taxon>Alphaproteobacteria</taxon>
        <taxon>Hyphomicrobiales</taxon>
        <taxon>Rhizobiaceae</taxon>
        <taxon>Rhizobium/Agrobacterium group</taxon>
        <taxon>Agrobacterium</taxon>
    </lineage>
</organism>